<keyword evidence="4" id="KW-1185">Reference proteome</keyword>
<dbReference type="Gene3D" id="2.60.120.1620">
    <property type="match status" value="1"/>
</dbReference>
<name>A0A239PX61_9PROT</name>
<reference evidence="3 4" key="1">
    <citation type="submission" date="2017-07" db="EMBL/GenBank/DDBJ databases">
        <authorList>
            <person name="Sun Z.S."/>
            <person name="Albrecht U."/>
            <person name="Echele G."/>
            <person name="Lee C.C."/>
        </authorList>
    </citation>
    <scope>NUCLEOTIDE SEQUENCE [LARGE SCALE GENOMIC DNA]</scope>
    <source>
        <strain evidence="3 4">CGMCC 1.12710</strain>
    </source>
</reference>
<dbReference type="InterPro" id="IPR041437">
    <property type="entry name" value="GH115_C"/>
</dbReference>
<dbReference type="Gene3D" id="1.20.58.2150">
    <property type="match status" value="1"/>
</dbReference>
<evidence type="ECO:0000313" key="4">
    <source>
        <dbReference type="Proteomes" id="UP000198346"/>
    </source>
</evidence>
<dbReference type="InterPro" id="IPR031924">
    <property type="entry name" value="GH115"/>
</dbReference>
<evidence type="ECO:0000259" key="2">
    <source>
        <dbReference type="Pfam" id="PF17829"/>
    </source>
</evidence>
<evidence type="ECO:0000256" key="1">
    <source>
        <dbReference type="ARBA" id="ARBA00022801"/>
    </source>
</evidence>
<dbReference type="Pfam" id="PF17829">
    <property type="entry name" value="GH115_C"/>
    <property type="match status" value="1"/>
</dbReference>
<dbReference type="Proteomes" id="UP000198346">
    <property type="component" value="Unassembled WGS sequence"/>
</dbReference>
<dbReference type="Gene3D" id="3.30.379.10">
    <property type="entry name" value="Chitobiase/beta-hexosaminidase domain 2-like"/>
    <property type="match status" value="1"/>
</dbReference>
<protein>
    <submittedName>
        <fullName evidence="3">Glycosyl hydrolase family 115</fullName>
    </submittedName>
</protein>
<accession>A0A239PX61</accession>
<dbReference type="InterPro" id="IPR029018">
    <property type="entry name" value="Hex-like_dom2"/>
</dbReference>
<dbReference type="Gene3D" id="3.20.20.520">
    <property type="entry name" value="Glycosyl hydrolase family 115"/>
    <property type="match status" value="1"/>
</dbReference>
<dbReference type="Pfam" id="PF15979">
    <property type="entry name" value="Glyco_hydro_115"/>
    <property type="match status" value="1"/>
</dbReference>
<sequence length="987" mass="107731">MAFLTAPRPATALRAAVAAHGRPNLDNAIIGAFVLALAAAVLVCSPTPAAAGTAPGAIAAEPVANGFALIRNGRPAPIVVDDEDDAGVLIAARNLRKDLAAVGGRTGVLVLSGAAPTGERIVVVGTLGRSRLIDDLVARSRLDPSSIAGAWEAFAQIVVEAPWPGVKQALVIAGADRRGTIFGVYDLARRAGISPWTWWADVPVKRARNLHVAPGLRAERPAVRYRGIFLNDEEPALGGWARETFGGFNHAFYEKVFELILRLKGNYLWPAMWGKAFYDDDPMNAVLADRMGIVIGTSHHEPMGRAHAEWARYGEGPWDYAKNAEVLREFWREGVERLAGREAIVTIGMRGDGDEPMSEETAIGLLERIVADQRRIIEEATGAPAAQTPQVWALYKEVQDYYDQGMEVPDDVTLLFADDNWGNIRRLPAPGATRAGGYGVYYHFDYVGGPRSYKWLSTNQIERVWEQMNLAWEYGARELWIVNVGDLKPMEFPTSFFLDYAWSPEKWPLARLADYPKAWAAAQFGDAHAAEIADLLTTHAKYNARRKPELLSPETYSLVNYAEADRIVADYEALAARADALRQKLPERYDDAYVQLVWFPIHASANLNALYVAAAKNHLCADQGRSCASEWATKTQALFERDAELTRIYHEDVAGGKWRHMMSQTHIGYTYWQQPDHNTMPAVRRVSGPIGPAFSVAFDRRRQALAPGGKAFDAPLIFDRNSPAAPPVATVYSRIDGEIRFEVDAPAWLRVEPRAGVLDGEQDVRLAVDWTAAPEGDAPAVVAITAKPASGGPRERVEFPVLARNRTPDAPAGAFIEADGYVSFEAAHYARAIDGDGVKWKTIPNLGRTGDGVSAFPRAGGAVALAEDSPRLEFDFYAFTAGEVAVDVVLAPTLDFKAAGGLRYAVSIDDQTPVIVNVHEDGSEQAWSRSVADNAHLRASRHVISSPGAHTLKLWLIDPALVFQKVTIHTEGAAPSYLGPPESLRVP</sequence>
<dbReference type="GO" id="GO:0016787">
    <property type="term" value="F:hydrolase activity"/>
    <property type="evidence" value="ECO:0007669"/>
    <property type="project" value="UniProtKB-KW"/>
</dbReference>
<proteinExistence type="predicted"/>
<dbReference type="EMBL" id="FZQA01000005">
    <property type="protein sequence ID" value="SNT74613.1"/>
    <property type="molecule type" value="Genomic_DNA"/>
</dbReference>
<dbReference type="OrthoDB" id="8727830at2"/>
<keyword evidence="1 3" id="KW-0378">Hydrolase</keyword>
<organism evidence="3 4">
    <name type="scientific">Amphiplicatus metriothermophilus</name>
    <dbReference type="NCBI Taxonomy" id="1519374"/>
    <lineage>
        <taxon>Bacteria</taxon>
        <taxon>Pseudomonadati</taxon>
        <taxon>Pseudomonadota</taxon>
        <taxon>Alphaproteobacteria</taxon>
        <taxon>Parvularculales</taxon>
        <taxon>Parvularculaceae</taxon>
        <taxon>Amphiplicatus</taxon>
    </lineage>
</organism>
<evidence type="ECO:0000313" key="3">
    <source>
        <dbReference type="EMBL" id="SNT74613.1"/>
    </source>
</evidence>
<dbReference type="PANTHER" id="PTHR37842">
    <property type="match status" value="1"/>
</dbReference>
<dbReference type="RefSeq" id="WP_089412727.1">
    <property type="nucleotide sequence ID" value="NZ_FZQA01000005.1"/>
</dbReference>
<dbReference type="InterPro" id="IPR042301">
    <property type="entry name" value="GH115_sf"/>
</dbReference>
<dbReference type="AlphaFoldDB" id="A0A239PX61"/>
<dbReference type="GO" id="GO:0005975">
    <property type="term" value="P:carbohydrate metabolic process"/>
    <property type="evidence" value="ECO:0007669"/>
    <property type="project" value="UniProtKB-ARBA"/>
</dbReference>
<feature type="domain" description="Gylcosyl hydrolase 115 C-terminal" evidence="2">
    <location>
        <begin position="815"/>
        <end position="982"/>
    </location>
</feature>
<gene>
    <name evidence="3" type="ORF">SAMN06297382_2272</name>
</gene>
<dbReference type="PANTHER" id="PTHR37842:SF2">
    <property type="entry name" value="GYLCOSYL HYDROLASE 115 C-TERMINAL DOMAIN-CONTAINING PROTEIN"/>
    <property type="match status" value="1"/>
</dbReference>